<keyword evidence="6" id="KW-0029">Amino-acid transport</keyword>
<dbReference type="GO" id="GO:0005304">
    <property type="term" value="F:L-valine transmembrane transporter activity"/>
    <property type="evidence" value="ECO:0007669"/>
    <property type="project" value="TreeGrafter"/>
</dbReference>
<keyword evidence="3" id="KW-1003">Cell membrane</keyword>
<dbReference type="GO" id="GO:0015192">
    <property type="term" value="F:L-phenylalanine transmembrane transporter activity"/>
    <property type="evidence" value="ECO:0007669"/>
    <property type="project" value="TreeGrafter"/>
</dbReference>
<evidence type="ECO:0000313" key="11">
    <source>
        <dbReference type="EMBL" id="SDC85416.1"/>
    </source>
</evidence>
<dbReference type="GO" id="GO:0015808">
    <property type="term" value="P:L-alanine transport"/>
    <property type="evidence" value="ECO:0007669"/>
    <property type="project" value="TreeGrafter"/>
</dbReference>
<evidence type="ECO:0000256" key="8">
    <source>
        <dbReference type="ARBA" id="ARBA00023136"/>
    </source>
</evidence>
<dbReference type="AlphaFoldDB" id="A0A1G6Q0V3"/>
<dbReference type="InterPro" id="IPR052157">
    <property type="entry name" value="BCAA_transport_permease"/>
</dbReference>
<dbReference type="CDD" id="cd06582">
    <property type="entry name" value="TM_PBP1_LivH_like"/>
    <property type="match status" value="1"/>
</dbReference>
<name>A0A1G6Q0V3_9BACT</name>
<evidence type="ECO:0000256" key="9">
    <source>
        <dbReference type="ARBA" id="ARBA00037998"/>
    </source>
</evidence>
<dbReference type="GO" id="GO:0015190">
    <property type="term" value="F:L-leucine transmembrane transporter activity"/>
    <property type="evidence" value="ECO:0007669"/>
    <property type="project" value="TreeGrafter"/>
</dbReference>
<keyword evidence="12" id="KW-1185">Reference proteome</keyword>
<keyword evidence="4" id="KW-0997">Cell inner membrane</keyword>
<dbReference type="GO" id="GO:0015188">
    <property type="term" value="F:L-isoleucine transmembrane transporter activity"/>
    <property type="evidence" value="ECO:0007669"/>
    <property type="project" value="TreeGrafter"/>
</dbReference>
<feature type="transmembrane region" description="Helical" evidence="10">
    <location>
        <begin position="270"/>
        <end position="289"/>
    </location>
</feature>
<evidence type="ECO:0000313" key="12">
    <source>
        <dbReference type="Proteomes" id="UP000199411"/>
    </source>
</evidence>
<evidence type="ECO:0000256" key="5">
    <source>
        <dbReference type="ARBA" id="ARBA00022692"/>
    </source>
</evidence>
<dbReference type="GO" id="GO:0042941">
    <property type="term" value="P:D-alanine transmembrane transport"/>
    <property type="evidence" value="ECO:0007669"/>
    <property type="project" value="TreeGrafter"/>
</dbReference>
<feature type="transmembrane region" description="Helical" evidence="10">
    <location>
        <begin position="137"/>
        <end position="161"/>
    </location>
</feature>
<dbReference type="PANTHER" id="PTHR11795">
    <property type="entry name" value="BRANCHED-CHAIN AMINO ACID TRANSPORT SYSTEM PERMEASE PROTEIN LIVH"/>
    <property type="match status" value="1"/>
</dbReference>
<keyword evidence="5 10" id="KW-0812">Transmembrane</keyword>
<reference evidence="12" key="1">
    <citation type="submission" date="2016-10" db="EMBL/GenBank/DDBJ databases">
        <authorList>
            <person name="Varghese N."/>
            <person name="Submissions S."/>
        </authorList>
    </citation>
    <scope>NUCLEOTIDE SEQUENCE [LARGE SCALE GENOMIC DNA]</scope>
    <source>
        <strain evidence="12">DSM 8415</strain>
    </source>
</reference>
<dbReference type="GO" id="GO:1903806">
    <property type="term" value="P:L-isoleucine import across plasma membrane"/>
    <property type="evidence" value="ECO:0007669"/>
    <property type="project" value="TreeGrafter"/>
</dbReference>
<proteinExistence type="inferred from homology"/>
<accession>A0A1G6Q0V3</accession>
<feature type="transmembrane region" description="Helical" evidence="10">
    <location>
        <begin position="182"/>
        <end position="209"/>
    </location>
</feature>
<feature type="transmembrane region" description="Helical" evidence="10">
    <location>
        <begin position="96"/>
        <end position="117"/>
    </location>
</feature>
<dbReference type="OrthoDB" id="9807115at2"/>
<gene>
    <name evidence="11" type="ORF">SAMN05660835_01479</name>
</gene>
<evidence type="ECO:0000256" key="4">
    <source>
        <dbReference type="ARBA" id="ARBA00022519"/>
    </source>
</evidence>
<comment type="subcellular location">
    <subcellularLocation>
        <location evidence="1">Cell membrane</location>
        <topology evidence="1">Multi-pass membrane protein</topology>
    </subcellularLocation>
</comment>
<evidence type="ECO:0000256" key="6">
    <source>
        <dbReference type="ARBA" id="ARBA00022970"/>
    </source>
</evidence>
<keyword evidence="8 10" id="KW-0472">Membrane</keyword>
<evidence type="ECO:0000256" key="7">
    <source>
        <dbReference type="ARBA" id="ARBA00022989"/>
    </source>
</evidence>
<organism evidence="11 12">
    <name type="scientific">Desulfurella multipotens</name>
    <dbReference type="NCBI Taxonomy" id="79269"/>
    <lineage>
        <taxon>Bacteria</taxon>
        <taxon>Pseudomonadati</taxon>
        <taxon>Campylobacterota</taxon>
        <taxon>Desulfurellia</taxon>
        <taxon>Desulfurellales</taxon>
        <taxon>Desulfurellaceae</taxon>
        <taxon>Desulfurella</taxon>
    </lineage>
</organism>
<feature type="transmembrane region" description="Helical" evidence="10">
    <location>
        <begin position="215"/>
        <end position="237"/>
    </location>
</feature>
<keyword evidence="7 10" id="KW-1133">Transmembrane helix</keyword>
<feature type="transmembrane region" description="Helical" evidence="10">
    <location>
        <begin position="12"/>
        <end position="31"/>
    </location>
</feature>
<sequence length="297" mass="31980">MLTTVLQQLINGLSAGSLYALVAIGYTMVYGVLRMINFAHGDILMVGAYLAFFGISAFMLPWWVSFITAIILTGFVGVLVEKLAYKPIRNASRVSLLITAVGVSFFLENLFLVLFGGVPKAFPIAPIFHGVLNYNQLYLPVVSIYTPIVALVLLYILLYILHHTKYGMAMRSIALDIDTTSLMGINVDIVISLVFFLGSSLAAVGGILWSTQYPSINPLMGIMPGLKAFAAAVLGGIGDVAGAAIGGLILGISEVLIVAFFPSLAGYKDAFAFLLLILVLLFKPTGIMGKELERKRF</sequence>
<evidence type="ECO:0000256" key="3">
    <source>
        <dbReference type="ARBA" id="ARBA00022475"/>
    </source>
</evidence>
<dbReference type="GO" id="GO:0005886">
    <property type="term" value="C:plasma membrane"/>
    <property type="evidence" value="ECO:0007669"/>
    <property type="project" value="UniProtKB-SubCell"/>
</dbReference>
<dbReference type="InterPro" id="IPR001851">
    <property type="entry name" value="ABC_transp_permease"/>
</dbReference>
<feature type="transmembrane region" description="Helical" evidence="10">
    <location>
        <begin position="66"/>
        <end position="84"/>
    </location>
</feature>
<protein>
    <submittedName>
        <fullName evidence="11">Amino acid/amide ABC transporter membrane protein 1, HAAT family (TC 3.A.1.4.-)</fullName>
    </submittedName>
</protein>
<dbReference type="RefSeq" id="WP_092129297.1">
    <property type="nucleotide sequence ID" value="NZ_FMYU01000010.1"/>
</dbReference>
<feature type="transmembrane region" description="Helical" evidence="10">
    <location>
        <begin position="244"/>
        <end position="264"/>
    </location>
</feature>
<evidence type="ECO:0000256" key="2">
    <source>
        <dbReference type="ARBA" id="ARBA00022448"/>
    </source>
</evidence>
<evidence type="ECO:0000256" key="1">
    <source>
        <dbReference type="ARBA" id="ARBA00004651"/>
    </source>
</evidence>
<comment type="similarity">
    <text evidence="9">Belongs to the binding-protein-dependent transport system permease family. LivHM subfamily.</text>
</comment>
<dbReference type="Proteomes" id="UP000199411">
    <property type="component" value="Unassembled WGS sequence"/>
</dbReference>
<dbReference type="PANTHER" id="PTHR11795:SF371">
    <property type="entry name" value="HIGH-AFFINITY BRANCHED-CHAIN AMINO ACID TRANSPORT SYSTEM PERMEASE PROTEIN LIVH"/>
    <property type="match status" value="1"/>
</dbReference>
<dbReference type="EMBL" id="FMYU01000010">
    <property type="protein sequence ID" value="SDC85416.1"/>
    <property type="molecule type" value="Genomic_DNA"/>
</dbReference>
<feature type="transmembrane region" description="Helical" evidence="10">
    <location>
        <begin position="43"/>
        <end position="60"/>
    </location>
</feature>
<evidence type="ECO:0000256" key="10">
    <source>
        <dbReference type="SAM" id="Phobius"/>
    </source>
</evidence>
<dbReference type="Pfam" id="PF02653">
    <property type="entry name" value="BPD_transp_2"/>
    <property type="match status" value="1"/>
</dbReference>
<keyword evidence="2" id="KW-0813">Transport</keyword>